<dbReference type="InterPro" id="IPR050951">
    <property type="entry name" value="Retrovirus_Pol_polyprotein"/>
</dbReference>
<keyword evidence="4" id="KW-0540">Nuclease</keyword>
<dbReference type="SUPFAM" id="SSF53098">
    <property type="entry name" value="Ribonuclease H-like"/>
    <property type="match status" value="1"/>
</dbReference>
<evidence type="ECO:0000259" key="21">
    <source>
        <dbReference type="Pfam" id="PF24626"/>
    </source>
</evidence>
<evidence type="ECO:0000256" key="15">
    <source>
        <dbReference type="ARBA" id="ARBA00023268"/>
    </source>
</evidence>
<dbReference type="Gene3D" id="3.10.10.10">
    <property type="entry name" value="HIV Type 1 Reverse Transcriptase, subunit A, domain 1"/>
    <property type="match status" value="1"/>
</dbReference>
<dbReference type="Pfam" id="PF17921">
    <property type="entry name" value="Integrase_H2C2"/>
    <property type="match status" value="1"/>
</dbReference>
<accession>A0A2N9G013</accession>
<gene>
    <name evidence="23" type="ORF">FSB_LOCUS24009</name>
</gene>
<feature type="domain" description="Reverse transcriptase" evidence="17">
    <location>
        <begin position="734"/>
        <end position="874"/>
    </location>
</feature>
<dbReference type="GO" id="GO:0004190">
    <property type="term" value="F:aspartic-type endopeptidase activity"/>
    <property type="evidence" value="ECO:0007669"/>
    <property type="project" value="UniProtKB-KW"/>
</dbReference>
<dbReference type="InterPro" id="IPR041588">
    <property type="entry name" value="Integrase_H2C2"/>
</dbReference>
<keyword evidence="2" id="KW-0808">Transferase</keyword>
<dbReference type="InterPro" id="IPR041577">
    <property type="entry name" value="RT_RNaseH_2"/>
</dbReference>
<keyword evidence="10" id="KW-0229">DNA integration</keyword>
<proteinExistence type="predicted"/>
<dbReference type="Gene3D" id="3.30.420.10">
    <property type="entry name" value="Ribonuclease H-like superfamily/Ribonuclease H"/>
    <property type="match status" value="1"/>
</dbReference>
<keyword evidence="5" id="KW-0479">Metal-binding</keyword>
<dbReference type="InterPro" id="IPR043128">
    <property type="entry name" value="Rev_trsase/Diguanyl_cyclase"/>
</dbReference>
<evidence type="ECO:0008006" key="24">
    <source>
        <dbReference type="Google" id="ProtNLM"/>
    </source>
</evidence>
<dbReference type="InterPro" id="IPR056924">
    <property type="entry name" value="SH3_Tf2-1"/>
</dbReference>
<dbReference type="CDD" id="cd01647">
    <property type="entry name" value="RT_LTR"/>
    <property type="match status" value="1"/>
</dbReference>
<dbReference type="InterPro" id="IPR057670">
    <property type="entry name" value="SH3_retrovirus"/>
</dbReference>
<evidence type="ECO:0000256" key="7">
    <source>
        <dbReference type="ARBA" id="ARBA00022759"/>
    </source>
</evidence>
<keyword evidence="3" id="KW-0548">Nucleotidyltransferase</keyword>
<evidence type="ECO:0000256" key="14">
    <source>
        <dbReference type="ARBA" id="ARBA00023172"/>
    </source>
</evidence>
<dbReference type="FunFam" id="3.10.10.10:FF:000007">
    <property type="entry name" value="Retrovirus-related Pol polyprotein from transposon 17.6-like Protein"/>
    <property type="match status" value="1"/>
</dbReference>
<evidence type="ECO:0000256" key="9">
    <source>
        <dbReference type="ARBA" id="ARBA00022842"/>
    </source>
</evidence>
<dbReference type="EMBL" id="OIVN01001639">
    <property type="protein sequence ID" value="SPC96127.1"/>
    <property type="molecule type" value="Genomic_DNA"/>
</dbReference>
<keyword evidence="13" id="KW-0238">DNA-binding</keyword>
<evidence type="ECO:0000259" key="22">
    <source>
        <dbReference type="Pfam" id="PF25597"/>
    </source>
</evidence>
<feature type="coiled-coil region" evidence="16">
    <location>
        <begin position="569"/>
        <end position="601"/>
    </location>
</feature>
<dbReference type="PANTHER" id="PTHR37984:SF5">
    <property type="entry name" value="PROTEIN NYNRIN-LIKE"/>
    <property type="match status" value="1"/>
</dbReference>
<dbReference type="Pfam" id="PF24626">
    <property type="entry name" value="SH3_Tf2-1"/>
    <property type="match status" value="1"/>
</dbReference>
<dbReference type="GO" id="GO:0003887">
    <property type="term" value="F:DNA-directed DNA polymerase activity"/>
    <property type="evidence" value="ECO:0007669"/>
    <property type="project" value="UniProtKB-KW"/>
</dbReference>
<dbReference type="SUPFAM" id="SSF56672">
    <property type="entry name" value="DNA/RNA polymerases"/>
    <property type="match status" value="1"/>
</dbReference>
<keyword evidence="1" id="KW-0645">Protease</keyword>
<keyword evidence="7" id="KW-0255">Endonuclease</keyword>
<dbReference type="Pfam" id="PF00078">
    <property type="entry name" value="RVT_1"/>
    <property type="match status" value="1"/>
</dbReference>
<dbReference type="InterPro" id="IPR036397">
    <property type="entry name" value="RNaseH_sf"/>
</dbReference>
<keyword evidence="14" id="KW-0233">DNA recombination</keyword>
<reference evidence="23" key="1">
    <citation type="submission" date="2018-02" db="EMBL/GenBank/DDBJ databases">
        <authorList>
            <person name="Cohen D.B."/>
            <person name="Kent A.D."/>
        </authorList>
    </citation>
    <scope>NUCLEOTIDE SEQUENCE</scope>
</reference>
<dbReference type="GO" id="GO:0006508">
    <property type="term" value="P:proteolysis"/>
    <property type="evidence" value="ECO:0007669"/>
    <property type="project" value="UniProtKB-KW"/>
</dbReference>
<evidence type="ECO:0000256" key="16">
    <source>
        <dbReference type="SAM" id="Coils"/>
    </source>
</evidence>
<dbReference type="PANTHER" id="PTHR37984">
    <property type="entry name" value="PROTEIN CBG26694"/>
    <property type="match status" value="1"/>
</dbReference>
<keyword evidence="9" id="KW-0460">Magnesium</keyword>
<feature type="domain" description="Retroviral polymerase SH3-like" evidence="22">
    <location>
        <begin position="1575"/>
        <end position="1624"/>
    </location>
</feature>
<evidence type="ECO:0000256" key="5">
    <source>
        <dbReference type="ARBA" id="ARBA00022723"/>
    </source>
</evidence>
<dbReference type="InterPro" id="IPR000477">
    <property type="entry name" value="RT_dom"/>
</dbReference>
<dbReference type="InterPro" id="IPR043502">
    <property type="entry name" value="DNA/RNA_pol_sf"/>
</dbReference>
<evidence type="ECO:0000256" key="6">
    <source>
        <dbReference type="ARBA" id="ARBA00022750"/>
    </source>
</evidence>
<evidence type="ECO:0000256" key="13">
    <source>
        <dbReference type="ARBA" id="ARBA00023125"/>
    </source>
</evidence>
<keyword evidence="12" id="KW-0239">DNA-directed DNA polymerase</keyword>
<dbReference type="Pfam" id="PF07727">
    <property type="entry name" value="RVT_2"/>
    <property type="match status" value="1"/>
</dbReference>
<evidence type="ECO:0000313" key="23">
    <source>
        <dbReference type="EMBL" id="SPC96127.1"/>
    </source>
</evidence>
<dbReference type="Pfam" id="PF25597">
    <property type="entry name" value="SH3_retrovirus"/>
    <property type="match status" value="1"/>
</dbReference>
<organism evidence="23">
    <name type="scientific">Fagus sylvatica</name>
    <name type="common">Beechnut</name>
    <dbReference type="NCBI Taxonomy" id="28930"/>
    <lineage>
        <taxon>Eukaryota</taxon>
        <taxon>Viridiplantae</taxon>
        <taxon>Streptophyta</taxon>
        <taxon>Embryophyta</taxon>
        <taxon>Tracheophyta</taxon>
        <taxon>Spermatophyta</taxon>
        <taxon>Magnoliopsida</taxon>
        <taxon>eudicotyledons</taxon>
        <taxon>Gunneridae</taxon>
        <taxon>Pentapetalae</taxon>
        <taxon>rosids</taxon>
        <taxon>fabids</taxon>
        <taxon>Fagales</taxon>
        <taxon>Fagaceae</taxon>
        <taxon>Fagus</taxon>
    </lineage>
</organism>
<evidence type="ECO:0000256" key="10">
    <source>
        <dbReference type="ARBA" id="ARBA00022908"/>
    </source>
</evidence>
<dbReference type="GO" id="GO:0003677">
    <property type="term" value="F:DNA binding"/>
    <property type="evidence" value="ECO:0007669"/>
    <property type="project" value="UniProtKB-KW"/>
</dbReference>
<dbReference type="GO" id="GO:0004519">
    <property type="term" value="F:endonuclease activity"/>
    <property type="evidence" value="ECO:0007669"/>
    <property type="project" value="UniProtKB-KW"/>
</dbReference>
<dbReference type="InterPro" id="IPR013103">
    <property type="entry name" value="RVT_2"/>
</dbReference>
<dbReference type="GO" id="GO:0006310">
    <property type="term" value="P:DNA recombination"/>
    <property type="evidence" value="ECO:0007669"/>
    <property type="project" value="UniProtKB-KW"/>
</dbReference>
<dbReference type="GO" id="GO:0015074">
    <property type="term" value="P:DNA integration"/>
    <property type="evidence" value="ECO:0007669"/>
    <property type="project" value="UniProtKB-KW"/>
</dbReference>
<dbReference type="Gene3D" id="1.10.340.70">
    <property type="match status" value="1"/>
</dbReference>
<evidence type="ECO:0000256" key="2">
    <source>
        <dbReference type="ARBA" id="ARBA00022679"/>
    </source>
</evidence>
<evidence type="ECO:0000259" key="18">
    <source>
        <dbReference type="Pfam" id="PF07727"/>
    </source>
</evidence>
<keyword evidence="8" id="KW-0378">Hydrolase</keyword>
<evidence type="ECO:0000256" key="11">
    <source>
        <dbReference type="ARBA" id="ARBA00022918"/>
    </source>
</evidence>
<evidence type="ECO:0000259" key="17">
    <source>
        <dbReference type="Pfam" id="PF00078"/>
    </source>
</evidence>
<evidence type="ECO:0000259" key="19">
    <source>
        <dbReference type="Pfam" id="PF17919"/>
    </source>
</evidence>
<dbReference type="Pfam" id="PF14223">
    <property type="entry name" value="Retrotran_gag_2"/>
    <property type="match status" value="1"/>
</dbReference>
<dbReference type="Pfam" id="PF17919">
    <property type="entry name" value="RT_RNaseH_2"/>
    <property type="match status" value="1"/>
</dbReference>
<feature type="domain" description="Tf2-1-like SH3-like" evidence="21">
    <location>
        <begin position="1326"/>
        <end position="1387"/>
    </location>
</feature>
<dbReference type="Gene3D" id="3.30.70.270">
    <property type="match status" value="1"/>
</dbReference>
<sequence length="1754" mass="200064">MASKTVVADLNRGEKLDGKNYDIWHRKIQYLLDKLEVLETLTNSMEEPEQGNSAQNRRDLEAYQSWCKEGSLCTYFTMLSSMHNDLIGEFESYGTAQDMWIALKAKFGGTTEHLRKMSAMVRELKVAGNNLTDEQQIQAVIRSLPDSWEQMKLNMTHNESIQTLKDLSRHLELEAERRVAQGQSSAFFAKHGQRQAFKAKRKNTGVTDHVVRDRVGFVEYCRVPAGSRWMRMGNESRVKVLGIGNYKLQLGHIGQDRMTRLAREGLLGPFAKVNLPTCEHCLARKLLRPQPSHIRRKESECFRERERGNPFIWYQSCIRAMVETRDGAQIGVLEDNVQRVQQQVDDHTGSIERLHLKVDGLEVGVAEIRAMMQEVMKRLPVVEQPAVQPRQEEQSPNRVQANLGEQIPIALREAHAVPLGAEVRNAMPMRQLNLDFRVQANQPRVGMQTGTLARKEARKAARAASIEEEDKLGKGQGSTKELTIEILISKSKMDLHGINEVGFSKVQSQAQQGAARVENKSGDSKQFSARPSMPVQRLTPMQMSERRKKGLCYNCDERWTSDHSCKNRKLYLMEEVEDEEAELIEIEEEEFEAELEDEKAEITLCALLGNTSPSTMRLPIDVESNFGVRVVNGQVIRTLGECKEVKFKMQGFDANQGGPILKDPLQVPDGPITRSRAKKIKEVMQGLVQSTWDEASKSPTIKVGIGWIIKKQRLEICKVGEIGGDVSLGLKMSMRMKEMETVKDKFPIPVVDELLDELQGAVVFSKLDLRSSYHQIRMRKEDIKKTTFKTHKGHYEYLVMPFGLTNAPSTFQALMNEVFRPHLRKFVLVFFDDILVYSKGLEEHTAHLKTVLQILALHQLYAKMSKCVFATSEVEKFIKGYGQIASPLTSLLKKDAFLWSDKAEKAFEELKAAVSQPPVLALPDFSKTFVIECDASGFGMGAVLMQDGRPLAYYSQALKGKNLFLSTYEKELLALQKWISKLLGYHFVVEYKQRKENKVADALSRKEDTDLKTEVEKEIAYLQAQTCGHLCAISFPSPTWLDDLRASYEEDEELKSLVSRLQASGEGEGHYTLNQGLLLYKDRFCIGKESGMKIKVLALIHDSPLGEHLGYLKSLHRAKKDWFWHGMKKDIKAYIRGFDTCQRLKHETSKPVGLLQPLAIPPRPWHSISMDFVEGLSTSSKQNVILVIVDRFTKRQGVDLAMSSFYHLQSDGQTEVVNKSLEHYLRAFAADKPSLWVEWLPLAKYWFNTNYHTSTKLSPFKALYGYLSPRLIEFVPGLIRVTAVEDLLEHRQQVVGLLEHNLVAAQARMKQQADKHRSEREFEVRDWVFLRFQPFRQKSMHKKLEKLSPKFYGPYKVIQRVGMVAYKLELPKGACMHPVFHVSLLKAKLGKTITPISRLPPTNALGGDPDDATWELLFKLQEDYPHLVGKEVMKRLLVVEQPAVQPRQEEQSPNRVQANLGEQIPIAPREAHGVPLGAAVRNVMSMRPLNQDFRVQANQPRVGMQTGEFFENGQNGPILGEFGDPIEERRNVRNNARFMPSFQGHFDVLYEEPWLGRRQGMQQGLHPQCYLQTWKIGPRANKCVFIRYSDESKGYVVLGEHPDGGVTEIVSCDVEFMENDFPSKGDVGQSLELYSRESFISATQDDTEPRSYDEAMSSPACNEWMTAMKDEMESMRTNQVWELVDLPLRRKSIGNKWVLKIKRKVDNSIDKYKARLVAKGYIQREGVDCRHRRKIITTLDSLTCLERVFFSLFP</sequence>
<dbReference type="InterPro" id="IPR012337">
    <property type="entry name" value="RNaseH-like_sf"/>
</dbReference>
<evidence type="ECO:0000256" key="12">
    <source>
        <dbReference type="ARBA" id="ARBA00022932"/>
    </source>
</evidence>
<feature type="domain" description="Reverse transcriptase Ty1/copia-type" evidence="18">
    <location>
        <begin position="1678"/>
        <end position="1741"/>
    </location>
</feature>
<protein>
    <recommendedName>
        <fullName evidence="24">Reverse transcriptase domain-containing protein</fullName>
    </recommendedName>
</protein>
<dbReference type="GO" id="GO:0046872">
    <property type="term" value="F:metal ion binding"/>
    <property type="evidence" value="ECO:0007669"/>
    <property type="project" value="UniProtKB-KW"/>
</dbReference>
<keyword evidence="16" id="KW-0175">Coiled coil</keyword>
<evidence type="ECO:0000256" key="8">
    <source>
        <dbReference type="ARBA" id="ARBA00022801"/>
    </source>
</evidence>
<keyword evidence="6" id="KW-0064">Aspartyl protease</keyword>
<evidence type="ECO:0000256" key="1">
    <source>
        <dbReference type="ARBA" id="ARBA00022670"/>
    </source>
</evidence>
<feature type="domain" description="Reverse transcriptase/retrotransposon-derived protein RNase H-like" evidence="19">
    <location>
        <begin position="899"/>
        <end position="982"/>
    </location>
</feature>
<evidence type="ECO:0000256" key="4">
    <source>
        <dbReference type="ARBA" id="ARBA00022722"/>
    </source>
</evidence>
<evidence type="ECO:0000259" key="20">
    <source>
        <dbReference type="Pfam" id="PF17921"/>
    </source>
</evidence>
<keyword evidence="11" id="KW-0695">RNA-directed DNA polymerase</keyword>
<keyword evidence="15" id="KW-0511">Multifunctional enzyme</keyword>
<dbReference type="GO" id="GO:0003964">
    <property type="term" value="F:RNA-directed DNA polymerase activity"/>
    <property type="evidence" value="ECO:0007669"/>
    <property type="project" value="UniProtKB-KW"/>
</dbReference>
<name>A0A2N9G013_FAGSY</name>
<evidence type="ECO:0000256" key="3">
    <source>
        <dbReference type="ARBA" id="ARBA00022695"/>
    </source>
</evidence>
<feature type="domain" description="Integrase zinc-binding" evidence="20">
    <location>
        <begin position="1092"/>
        <end position="1146"/>
    </location>
</feature>